<dbReference type="InterPro" id="IPR022642">
    <property type="entry name" value="CheR_C"/>
</dbReference>
<dbReference type="GeneID" id="90837055"/>
<dbReference type="GO" id="GO:0008983">
    <property type="term" value="F:protein-glutamate O-methyltransferase activity"/>
    <property type="evidence" value="ECO:0007669"/>
    <property type="project" value="UniProtKB-EC"/>
</dbReference>
<evidence type="ECO:0000256" key="2">
    <source>
        <dbReference type="ARBA" id="ARBA00012534"/>
    </source>
</evidence>
<proteinExistence type="predicted"/>
<evidence type="ECO:0000259" key="6">
    <source>
        <dbReference type="PROSITE" id="PS50123"/>
    </source>
</evidence>
<comment type="caution">
    <text evidence="7">The sequence shown here is derived from an EMBL/GenBank/DDBJ whole genome shotgun (WGS) entry which is preliminary data.</text>
</comment>
<dbReference type="Proteomes" id="UP000053797">
    <property type="component" value="Unassembled WGS sequence"/>
</dbReference>
<dbReference type="Gene3D" id="3.40.50.150">
    <property type="entry name" value="Vaccinia Virus protein VP39"/>
    <property type="match status" value="1"/>
</dbReference>
<gene>
    <name evidence="7" type="ORF">AS033_04865</name>
    <name evidence="8" type="ORF">RSA11_10020</name>
    <name evidence="9" type="ORF">SZL87_02385</name>
</gene>
<protein>
    <recommendedName>
        <fullName evidence="2">protein-glutamate O-methyltransferase</fullName>
        <ecNumber evidence="2">2.1.1.80</ecNumber>
    </recommendedName>
</protein>
<evidence type="ECO:0000313" key="9">
    <source>
        <dbReference type="EMBL" id="MEI4461267.1"/>
    </source>
</evidence>
<dbReference type="PANTHER" id="PTHR24422">
    <property type="entry name" value="CHEMOTAXIS PROTEIN METHYLTRANSFERASE"/>
    <property type="match status" value="1"/>
</dbReference>
<dbReference type="Proteomes" id="UP001387110">
    <property type="component" value="Unassembled WGS sequence"/>
</dbReference>
<evidence type="ECO:0000313" key="7">
    <source>
        <dbReference type="EMBL" id="KSU50718.1"/>
    </source>
</evidence>
<dbReference type="RefSeq" id="WP_023468638.1">
    <property type="nucleotide sequence ID" value="NZ_FMYN01000001.1"/>
</dbReference>
<evidence type="ECO:0000256" key="4">
    <source>
        <dbReference type="ARBA" id="ARBA00022679"/>
    </source>
</evidence>
<dbReference type="GO" id="GO:0032259">
    <property type="term" value="P:methylation"/>
    <property type="evidence" value="ECO:0007669"/>
    <property type="project" value="UniProtKB-KW"/>
</dbReference>
<reference evidence="7 10" key="1">
    <citation type="journal article" date="2015" name="Int. J. Syst. Evol. Microbiol.">
        <title>Exiguobacterium enclense sp. nov., isolated from sediment.</title>
        <authorList>
            <person name="Dastager S.G."/>
            <person name="Mawlankar R."/>
            <person name="Sonalkar V.V."/>
            <person name="Thorat M.N."/>
            <person name="Mual P."/>
            <person name="Verma A."/>
            <person name="Krishnamurthi S."/>
            <person name="Tang S.K."/>
            <person name="Li W.J."/>
        </authorList>
    </citation>
    <scope>NUCLEOTIDE SEQUENCE [LARGE SCALE GENOMIC DNA]</scope>
    <source>
        <strain evidence="7 10">NIO-1109</strain>
    </source>
</reference>
<dbReference type="EC" id="2.1.1.80" evidence="2"/>
<reference evidence="9 12" key="3">
    <citation type="submission" date="2023-12" db="EMBL/GenBank/DDBJ databases">
        <authorList>
            <person name="Easwaran N."/>
            <person name="Lazarus H.P.S."/>
        </authorList>
    </citation>
    <scope>NUCLEOTIDE SEQUENCE [LARGE SCALE GENOMIC DNA]</scope>
    <source>
        <strain evidence="9 12">VIT-2023</strain>
    </source>
</reference>
<dbReference type="EMBL" id="JBAWKY010000001">
    <property type="protein sequence ID" value="MEI4461267.1"/>
    <property type="molecule type" value="Genomic_DNA"/>
</dbReference>
<evidence type="ECO:0000256" key="1">
    <source>
        <dbReference type="ARBA" id="ARBA00001541"/>
    </source>
</evidence>
<dbReference type="InterPro" id="IPR036804">
    <property type="entry name" value="CheR_N_sf"/>
</dbReference>
<dbReference type="PRINTS" id="PR00996">
    <property type="entry name" value="CHERMTFRASE"/>
</dbReference>
<evidence type="ECO:0000313" key="10">
    <source>
        <dbReference type="Proteomes" id="UP000053797"/>
    </source>
</evidence>
<accession>A0A0V8GKB8</accession>
<dbReference type="EMBL" id="LDQV01000023">
    <property type="protein sequence ID" value="KTR26565.1"/>
    <property type="molecule type" value="Genomic_DNA"/>
</dbReference>
<dbReference type="SUPFAM" id="SSF47757">
    <property type="entry name" value="Chemotaxis receptor methyltransferase CheR, N-terminal domain"/>
    <property type="match status" value="1"/>
</dbReference>
<evidence type="ECO:0000256" key="3">
    <source>
        <dbReference type="ARBA" id="ARBA00022603"/>
    </source>
</evidence>
<evidence type="ECO:0000313" key="11">
    <source>
        <dbReference type="Proteomes" id="UP000072605"/>
    </source>
</evidence>
<sequence>MEDYELFIQRFKTKSGIDLGQYKEAQMKRRLTALRDKKGYSTFASYMQAMDKDTSLYDEFLDRMTINVSEFFRNPIRWQQLEQDILPILESRAHGRIRTWSAACSTGEEPYSLAMILSERLDPSAFTIQATDLDELVLEKAKLGRYGASALNEVVEARKKKYFIEQEQTFEVVPEIKRLVRFSKHNLLGDRYDTGFDLIICRNVLIYFTEEAKAHVYRSFVEALKPGGILFVGGTEQIFQPERFGLKMKQSFFYEKIG</sequence>
<dbReference type="PROSITE" id="PS50123">
    <property type="entry name" value="CHER"/>
    <property type="match status" value="1"/>
</dbReference>
<dbReference type="PANTHER" id="PTHR24422:SF19">
    <property type="entry name" value="CHEMOTAXIS PROTEIN METHYLTRANSFERASE"/>
    <property type="match status" value="1"/>
</dbReference>
<evidence type="ECO:0000313" key="8">
    <source>
        <dbReference type="EMBL" id="KTR26565.1"/>
    </source>
</evidence>
<keyword evidence="5" id="KW-0949">S-adenosyl-L-methionine</keyword>
<evidence type="ECO:0000313" key="12">
    <source>
        <dbReference type="Proteomes" id="UP001387110"/>
    </source>
</evidence>
<name>A0A0V8GKB8_9BACL</name>
<dbReference type="AlphaFoldDB" id="A0A0V8GKB8"/>
<organism evidence="7 10">
    <name type="scientific">Exiguobacterium indicum</name>
    <dbReference type="NCBI Taxonomy" id="296995"/>
    <lineage>
        <taxon>Bacteria</taxon>
        <taxon>Bacillati</taxon>
        <taxon>Bacillota</taxon>
        <taxon>Bacilli</taxon>
        <taxon>Bacillales</taxon>
        <taxon>Bacillales Family XII. Incertae Sedis</taxon>
        <taxon>Exiguobacterium</taxon>
    </lineage>
</organism>
<dbReference type="SUPFAM" id="SSF53335">
    <property type="entry name" value="S-adenosyl-L-methionine-dependent methyltransferases"/>
    <property type="match status" value="1"/>
</dbReference>
<feature type="domain" description="CheR-type methyltransferase" evidence="6">
    <location>
        <begin position="1"/>
        <end position="258"/>
    </location>
</feature>
<dbReference type="OrthoDB" id="9816309at2"/>
<dbReference type="Pfam" id="PF01739">
    <property type="entry name" value="CheR"/>
    <property type="match status" value="1"/>
</dbReference>
<dbReference type="InterPro" id="IPR029063">
    <property type="entry name" value="SAM-dependent_MTases_sf"/>
</dbReference>
<dbReference type="Pfam" id="PF03705">
    <property type="entry name" value="CheR_N"/>
    <property type="match status" value="1"/>
</dbReference>
<reference evidence="8 11" key="2">
    <citation type="journal article" date="2016" name="Front. Microbiol.">
        <title>Genomic Resource of Rice Seed Associated Bacteria.</title>
        <authorList>
            <person name="Midha S."/>
            <person name="Bansal K."/>
            <person name="Sharma S."/>
            <person name="Kumar N."/>
            <person name="Patil P.P."/>
            <person name="Chaudhry V."/>
            <person name="Patil P.B."/>
        </authorList>
    </citation>
    <scope>NUCLEOTIDE SEQUENCE [LARGE SCALE GENOMIC DNA]</scope>
    <source>
        <strain evidence="8 11">RSA11</strain>
    </source>
</reference>
<dbReference type="EMBL" id="LNQL01000001">
    <property type="protein sequence ID" value="KSU50718.1"/>
    <property type="molecule type" value="Genomic_DNA"/>
</dbReference>
<evidence type="ECO:0000256" key="5">
    <source>
        <dbReference type="ARBA" id="ARBA00022691"/>
    </source>
</evidence>
<keyword evidence="12" id="KW-1185">Reference proteome</keyword>
<dbReference type="SMART" id="SM00138">
    <property type="entry name" value="MeTrc"/>
    <property type="match status" value="1"/>
</dbReference>
<dbReference type="InterPro" id="IPR000780">
    <property type="entry name" value="CheR_MeTrfase"/>
</dbReference>
<comment type="catalytic activity">
    <reaction evidence="1">
        <text>L-glutamyl-[protein] + S-adenosyl-L-methionine = [protein]-L-glutamate 5-O-methyl ester + S-adenosyl-L-homocysteine</text>
        <dbReference type="Rhea" id="RHEA:24452"/>
        <dbReference type="Rhea" id="RHEA-COMP:10208"/>
        <dbReference type="Rhea" id="RHEA-COMP:10311"/>
        <dbReference type="ChEBI" id="CHEBI:29973"/>
        <dbReference type="ChEBI" id="CHEBI:57856"/>
        <dbReference type="ChEBI" id="CHEBI:59789"/>
        <dbReference type="ChEBI" id="CHEBI:82795"/>
        <dbReference type="EC" id="2.1.1.80"/>
    </reaction>
</comment>
<dbReference type="Gene3D" id="1.10.155.10">
    <property type="entry name" value="Chemotaxis receptor methyltransferase CheR, N-terminal domain"/>
    <property type="match status" value="1"/>
</dbReference>
<keyword evidence="4" id="KW-0808">Transferase</keyword>
<keyword evidence="3" id="KW-0489">Methyltransferase</keyword>
<dbReference type="InterPro" id="IPR022641">
    <property type="entry name" value="CheR_N"/>
</dbReference>
<dbReference type="Proteomes" id="UP000072605">
    <property type="component" value="Unassembled WGS sequence"/>
</dbReference>
<dbReference type="CDD" id="cd02440">
    <property type="entry name" value="AdoMet_MTases"/>
    <property type="match status" value="1"/>
</dbReference>
<dbReference type="InterPro" id="IPR050903">
    <property type="entry name" value="Bact_Chemotaxis_MeTrfase"/>
</dbReference>